<keyword evidence="1" id="KW-1133">Transmembrane helix</keyword>
<accession>A0AAU7ZG27</accession>
<feature type="transmembrane region" description="Helical" evidence="1">
    <location>
        <begin position="6"/>
        <end position="27"/>
    </location>
</feature>
<dbReference type="EMBL" id="CP132932">
    <property type="protein sequence ID" value="XCB27309.1"/>
    <property type="molecule type" value="Genomic_DNA"/>
</dbReference>
<feature type="transmembrane region" description="Helical" evidence="1">
    <location>
        <begin position="39"/>
        <end position="60"/>
    </location>
</feature>
<dbReference type="AlphaFoldDB" id="A0AAU7ZG27"/>
<dbReference type="Pfam" id="PF08592">
    <property type="entry name" value="Anthrone_oxy"/>
    <property type="match status" value="1"/>
</dbReference>
<sequence length="152" mass="17308">MMEVLSVVAIIVAGLMVGCELAIAALIHPTLDRLPDDAHLPAASAIARVLGTVMPFWYNLTLLLTLAEVVIRWHQSGRLPIWFATSAVLWIVAIVYTLIALVPVNNRIKSWEKSTPPPDWKTYRRRWDMHHRWRVVLLTIAFAFLIWGFVSK</sequence>
<dbReference type="InterPro" id="IPR013901">
    <property type="entry name" value="Anthrone_oxy"/>
</dbReference>
<keyword evidence="1" id="KW-0472">Membrane</keyword>
<evidence type="ECO:0000313" key="2">
    <source>
        <dbReference type="EMBL" id="XCB27309.1"/>
    </source>
</evidence>
<dbReference type="RefSeq" id="WP_353069471.1">
    <property type="nucleotide sequence ID" value="NZ_CP132932.1"/>
</dbReference>
<dbReference type="KEGG" id="temp:RBB75_03070"/>
<proteinExistence type="predicted"/>
<gene>
    <name evidence="2" type="ORF">RBB75_03070</name>
</gene>
<organism evidence="2">
    <name type="scientific">Tunturiibacter empetritectus</name>
    <dbReference type="NCBI Taxonomy" id="3069691"/>
    <lineage>
        <taxon>Bacteria</taxon>
        <taxon>Pseudomonadati</taxon>
        <taxon>Acidobacteriota</taxon>
        <taxon>Terriglobia</taxon>
        <taxon>Terriglobales</taxon>
        <taxon>Acidobacteriaceae</taxon>
        <taxon>Tunturiibacter</taxon>
    </lineage>
</organism>
<keyword evidence="1" id="KW-0812">Transmembrane</keyword>
<reference evidence="2" key="2">
    <citation type="journal article" date="2024" name="Environ. Microbiol.">
        <title>Genome analysis and description of Tunturibacter gen. nov. expands the diversity of Terriglobia in tundra soils.</title>
        <authorList>
            <person name="Messyasz A."/>
            <person name="Mannisto M.K."/>
            <person name="Kerkhof L.J."/>
            <person name="Haggblom M.M."/>
        </authorList>
    </citation>
    <scope>NUCLEOTIDE SEQUENCE</scope>
    <source>
        <strain evidence="2">M8UP23</strain>
    </source>
</reference>
<feature type="transmembrane region" description="Helical" evidence="1">
    <location>
        <begin position="133"/>
        <end position="150"/>
    </location>
</feature>
<evidence type="ECO:0000256" key="1">
    <source>
        <dbReference type="SAM" id="Phobius"/>
    </source>
</evidence>
<name>A0AAU7ZG27_9BACT</name>
<reference evidence="2" key="1">
    <citation type="submission" date="2023-08" db="EMBL/GenBank/DDBJ databases">
        <authorList>
            <person name="Messyasz A."/>
            <person name="Mannisto M.K."/>
            <person name="Kerkhof L.J."/>
            <person name="Haggblom M."/>
        </authorList>
    </citation>
    <scope>NUCLEOTIDE SEQUENCE</scope>
    <source>
        <strain evidence="2">M8UP23</strain>
    </source>
</reference>
<protein>
    <submittedName>
        <fullName evidence="2">DUF1772 domain-containing protein</fullName>
    </submittedName>
</protein>
<feature type="transmembrane region" description="Helical" evidence="1">
    <location>
        <begin position="80"/>
        <end position="104"/>
    </location>
</feature>